<gene>
    <name evidence="1" type="ORF">RHMOL_Rhmol01G0127600</name>
</gene>
<sequence length="82" mass="8881">MLKKMEVVVTGKLGSDLNLGQEHQIVDARILRAALVVLLQVPNRALICSPSANLKGPDGKPDRAISITSSVGFAWLKYQPDK</sequence>
<organism evidence="1 2">
    <name type="scientific">Rhododendron molle</name>
    <name type="common">Chinese azalea</name>
    <name type="synonym">Azalea mollis</name>
    <dbReference type="NCBI Taxonomy" id="49168"/>
    <lineage>
        <taxon>Eukaryota</taxon>
        <taxon>Viridiplantae</taxon>
        <taxon>Streptophyta</taxon>
        <taxon>Embryophyta</taxon>
        <taxon>Tracheophyta</taxon>
        <taxon>Spermatophyta</taxon>
        <taxon>Magnoliopsida</taxon>
        <taxon>eudicotyledons</taxon>
        <taxon>Gunneridae</taxon>
        <taxon>Pentapetalae</taxon>
        <taxon>asterids</taxon>
        <taxon>Ericales</taxon>
        <taxon>Ericaceae</taxon>
        <taxon>Ericoideae</taxon>
        <taxon>Rhodoreae</taxon>
        <taxon>Rhododendron</taxon>
    </lineage>
</organism>
<evidence type="ECO:0000313" key="1">
    <source>
        <dbReference type="EMBL" id="KAI8571540.1"/>
    </source>
</evidence>
<name>A0ACC0Q1E5_RHOML</name>
<reference evidence="1" key="1">
    <citation type="submission" date="2022-02" db="EMBL/GenBank/DDBJ databases">
        <title>Plant Genome Project.</title>
        <authorList>
            <person name="Zhang R.-G."/>
        </authorList>
    </citation>
    <scope>NUCLEOTIDE SEQUENCE</scope>
    <source>
        <strain evidence="1">AT1</strain>
    </source>
</reference>
<dbReference type="EMBL" id="CM046388">
    <property type="protein sequence ID" value="KAI8571540.1"/>
    <property type="molecule type" value="Genomic_DNA"/>
</dbReference>
<keyword evidence="2" id="KW-1185">Reference proteome</keyword>
<proteinExistence type="predicted"/>
<evidence type="ECO:0000313" key="2">
    <source>
        <dbReference type="Proteomes" id="UP001062846"/>
    </source>
</evidence>
<accession>A0ACC0Q1E5</accession>
<protein>
    <submittedName>
        <fullName evidence="1">Uncharacterized protein</fullName>
    </submittedName>
</protein>
<dbReference type="Proteomes" id="UP001062846">
    <property type="component" value="Chromosome 1"/>
</dbReference>
<comment type="caution">
    <text evidence="1">The sequence shown here is derived from an EMBL/GenBank/DDBJ whole genome shotgun (WGS) entry which is preliminary data.</text>
</comment>